<sequence length="104" mass="11855">MMFRRFYLQILEKSNGERGVNHSIENFPPCPTHKHPMKPRPPLCTANYNLSQQLAFSFATSSPFSPRIKVLTNTALYSSVPSFAVYLSSRQPYSPPSRRHGSRP</sequence>
<dbReference type="EMBL" id="HG001524">
    <property type="protein sequence ID" value="CDF32613.1"/>
    <property type="molecule type" value="Genomic_DNA"/>
</dbReference>
<dbReference type="Proteomes" id="UP000012073">
    <property type="component" value="Unassembled WGS sequence"/>
</dbReference>
<keyword evidence="2" id="KW-1185">Reference proteome</keyword>
<protein>
    <submittedName>
        <fullName evidence="1">Uncharacterized protein</fullName>
    </submittedName>
</protein>
<accession>R7Q420</accession>
<evidence type="ECO:0000313" key="2">
    <source>
        <dbReference type="Proteomes" id="UP000012073"/>
    </source>
</evidence>
<dbReference type="KEGG" id="ccp:CHC_T00008223001"/>
<dbReference type="AlphaFoldDB" id="R7Q420"/>
<proteinExistence type="predicted"/>
<reference evidence="2" key="1">
    <citation type="journal article" date="2013" name="Proc. Natl. Acad. Sci. U.S.A.">
        <title>Genome structure and metabolic features in the red seaweed Chondrus crispus shed light on evolution of the Archaeplastida.</title>
        <authorList>
            <person name="Collen J."/>
            <person name="Porcel B."/>
            <person name="Carre W."/>
            <person name="Ball S.G."/>
            <person name="Chaparro C."/>
            <person name="Tonon T."/>
            <person name="Barbeyron T."/>
            <person name="Michel G."/>
            <person name="Noel B."/>
            <person name="Valentin K."/>
            <person name="Elias M."/>
            <person name="Artiguenave F."/>
            <person name="Arun A."/>
            <person name="Aury J.M."/>
            <person name="Barbosa-Neto J.F."/>
            <person name="Bothwell J.H."/>
            <person name="Bouget F.Y."/>
            <person name="Brillet L."/>
            <person name="Cabello-Hurtado F."/>
            <person name="Capella-Gutierrez S."/>
            <person name="Charrier B."/>
            <person name="Cladiere L."/>
            <person name="Cock J.M."/>
            <person name="Coelho S.M."/>
            <person name="Colleoni C."/>
            <person name="Czjzek M."/>
            <person name="Da Silva C."/>
            <person name="Delage L."/>
            <person name="Denoeud F."/>
            <person name="Deschamps P."/>
            <person name="Dittami S.M."/>
            <person name="Gabaldon T."/>
            <person name="Gachon C.M."/>
            <person name="Groisillier A."/>
            <person name="Herve C."/>
            <person name="Jabbari K."/>
            <person name="Katinka M."/>
            <person name="Kloareg B."/>
            <person name="Kowalczyk N."/>
            <person name="Labadie K."/>
            <person name="Leblanc C."/>
            <person name="Lopez P.J."/>
            <person name="McLachlan D.H."/>
            <person name="Meslet-Cladiere L."/>
            <person name="Moustafa A."/>
            <person name="Nehr Z."/>
            <person name="Nyvall Collen P."/>
            <person name="Panaud O."/>
            <person name="Partensky F."/>
            <person name="Poulain J."/>
            <person name="Rensing S.A."/>
            <person name="Rousvoal S."/>
            <person name="Samson G."/>
            <person name="Symeonidi A."/>
            <person name="Weissenbach J."/>
            <person name="Zambounis A."/>
            <person name="Wincker P."/>
            <person name="Boyen C."/>
        </authorList>
    </citation>
    <scope>NUCLEOTIDE SEQUENCE [LARGE SCALE GENOMIC DNA]</scope>
    <source>
        <strain evidence="2">cv. Stackhouse</strain>
    </source>
</reference>
<dbReference type="RefSeq" id="XP_005712384.1">
    <property type="nucleotide sequence ID" value="XM_005712327.1"/>
</dbReference>
<dbReference type="GeneID" id="17320099"/>
<gene>
    <name evidence="1" type="ORF">CHC_T00008223001</name>
</gene>
<dbReference type="Gramene" id="CDF32613">
    <property type="protein sequence ID" value="CDF32613"/>
    <property type="gene ID" value="CHC_T00008223001"/>
</dbReference>
<evidence type="ECO:0000313" key="1">
    <source>
        <dbReference type="EMBL" id="CDF32613.1"/>
    </source>
</evidence>
<name>R7Q420_CHOCR</name>
<organism evidence="1 2">
    <name type="scientific">Chondrus crispus</name>
    <name type="common">Carrageen Irish moss</name>
    <name type="synonym">Polymorpha crispa</name>
    <dbReference type="NCBI Taxonomy" id="2769"/>
    <lineage>
        <taxon>Eukaryota</taxon>
        <taxon>Rhodophyta</taxon>
        <taxon>Florideophyceae</taxon>
        <taxon>Rhodymeniophycidae</taxon>
        <taxon>Gigartinales</taxon>
        <taxon>Gigartinaceae</taxon>
        <taxon>Chondrus</taxon>
    </lineage>
</organism>